<dbReference type="InterPro" id="IPR007527">
    <property type="entry name" value="Znf_SWIM"/>
</dbReference>
<proteinExistence type="predicted"/>
<feature type="compositionally biased region" description="Basic and acidic residues" evidence="2">
    <location>
        <begin position="108"/>
        <end position="117"/>
    </location>
</feature>
<sequence length="581" mass="67494">MHILSFEEQISSVIINRGYNYYMDDLVSTIEEINENLFAATVEGRSDDYNVIIALKEDGEIHSHHCTCPFEGPVCKHQVAVFYELRAEREENMFDGKESQVETTFSNKSKDSAVNDGKDTKVKRDIRSILAEQSKDYLVEFILLMIQEDQDIAKQVRLRYERGDVKTELSTCYELIRSHIKKHVDRHGFVAYGKVPQAIRGGELVLERAINDWRDDDPLSAIHFCFCVMHEMIELLQGADDSDGAIGGLIEDSLETATRLDLDAMTPDKQAEIFRVLLAEAMASRYDEWSDWRHSLLDACAELSQTRELREALKQAITQLELRTVHSHYEWSANHEREALARLRYKLLDEAEKEAFLLAQLDKPSFREEAIRQAIDAQRYDDAIRLAEQGELSDQERGLPGLVTKWKMLRYEACAAASYTAQMRELAFDLTIDGDYTYYLELKQLYSEASWQEVYDRLMQQMGQKDYNFNNVYIRIMQDTNDHARLLKYVQGRPYEIVDYYADLAKHYPDEMCQLFRGYIELRASNANNRSQYKHVAKLLVTYRQACGPDHAEALHRQFLSGYVRRTAFCEELRKITSKIV</sequence>
<keyword evidence="1" id="KW-0862">Zinc</keyword>
<name>A0ABW9UE14_9BACL</name>
<accession>A0ABW9UE14</accession>
<dbReference type="Proteomes" id="UP000467637">
    <property type="component" value="Unassembled WGS sequence"/>
</dbReference>
<dbReference type="Pfam" id="PF04434">
    <property type="entry name" value="SWIM"/>
    <property type="match status" value="1"/>
</dbReference>
<evidence type="ECO:0000256" key="2">
    <source>
        <dbReference type="SAM" id="MobiDB-lite"/>
    </source>
</evidence>
<evidence type="ECO:0000313" key="4">
    <source>
        <dbReference type="EMBL" id="MVQ38379.1"/>
    </source>
</evidence>
<evidence type="ECO:0000256" key="1">
    <source>
        <dbReference type="PROSITE-ProRule" id="PRU00325"/>
    </source>
</evidence>
<dbReference type="PROSITE" id="PS50966">
    <property type="entry name" value="ZF_SWIM"/>
    <property type="match status" value="1"/>
</dbReference>
<organism evidence="4 5">
    <name type="scientific">Paenibacillus anseongense</name>
    <dbReference type="NCBI Taxonomy" id="2682845"/>
    <lineage>
        <taxon>Bacteria</taxon>
        <taxon>Bacillati</taxon>
        <taxon>Bacillota</taxon>
        <taxon>Bacilli</taxon>
        <taxon>Bacillales</taxon>
        <taxon>Paenibacillaceae</taxon>
        <taxon>Paenibacillus</taxon>
    </lineage>
</organism>
<feature type="domain" description="SWIM-type" evidence="3">
    <location>
        <begin position="49"/>
        <end position="86"/>
    </location>
</feature>
<dbReference type="EMBL" id="WSEM01000023">
    <property type="protein sequence ID" value="MVQ38379.1"/>
    <property type="molecule type" value="Genomic_DNA"/>
</dbReference>
<gene>
    <name evidence="4" type="ORF">GON05_27505</name>
</gene>
<keyword evidence="1" id="KW-0479">Metal-binding</keyword>
<evidence type="ECO:0000313" key="5">
    <source>
        <dbReference type="Proteomes" id="UP000467637"/>
    </source>
</evidence>
<protein>
    <recommendedName>
        <fullName evidence="3">SWIM-type domain-containing protein</fullName>
    </recommendedName>
</protein>
<comment type="caution">
    <text evidence="4">The sequence shown here is derived from an EMBL/GenBank/DDBJ whole genome shotgun (WGS) entry which is preliminary data.</text>
</comment>
<feature type="region of interest" description="Disordered" evidence="2">
    <location>
        <begin position="96"/>
        <end position="117"/>
    </location>
</feature>
<reference evidence="4 5" key="1">
    <citation type="submission" date="2019-12" db="EMBL/GenBank/DDBJ databases">
        <authorList>
            <person name="Huq M.A."/>
        </authorList>
    </citation>
    <scope>NUCLEOTIDE SEQUENCE [LARGE SCALE GENOMIC DNA]</scope>
    <source>
        <strain evidence="4 5">MAH-34</strain>
    </source>
</reference>
<evidence type="ECO:0000259" key="3">
    <source>
        <dbReference type="PROSITE" id="PS50966"/>
    </source>
</evidence>
<dbReference type="RefSeq" id="WP_157323713.1">
    <property type="nucleotide sequence ID" value="NZ_WSEM01000023.1"/>
</dbReference>
<keyword evidence="5" id="KW-1185">Reference proteome</keyword>
<keyword evidence="1" id="KW-0863">Zinc-finger</keyword>